<protein>
    <recommendedName>
        <fullName evidence="1">PepSY domain-containing protein</fullName>
    </recommendedName>
</protein>
<dbReference type="Pfam" id="PF03413">
    <property type="entry name" value="PepSY"/>
    <property type="match status" value="1"/>
</dbReference>
<evidence type="ECO:0000259" key="1">
    <source>
        <dbReference type="Pfam" id="PF03413"/>
    </source>
</evidence>
<dbReference type="RefSeq" id="WP_083729246.1">
    <property type="nucleotide sequence ID" value="NZ_FOUD01000024.1"/>
</dbReference>
<dbReference type="OrthoDB" id="6975080at2"/>
<dbReference type="InterPro" id="IPR025711">
    <property type="entry name" value="PepSY"/>
</dbReference>
<name>A0A1S8DAQ8_9GAMM</name>
<feature type="domain" description="PepSY" evidence="1">
    <location>
        <begin position="58"/>
        <end position="109"/>
    </location>
</feature>
<dbReference type="STRING" id="254161.SAMN05216256_12432"/>
<dbReference type="AlphaFoldDB" id="A0A1S8DAQ8"/>
<reference evidence="2 3" key="1">
    <citation type="submission" date="2017-01" db="EMBL/GenBank/DDBJ databases">
        <title>Draft genome sequence of Pseudomonas pachastrellae type strain CCUG 46540T from a deep sea.</title>
        <authorList>
            <person name="Gomila M."/>
            <person name="Mulet M."/>
            <person name="Lalucat J."/>
            <person name="Garcia-Valdes E."/>
        </authorList>
    </citation>
    <scope>NUCLEOTIDE SEQUENCE [LARGE SCALE GENOMIC DNA]</scope>
    <source>
        <strain evidence="2 3">CCUG 46540</strain>
    </source>
</reference>
<proteinExistence type="predicted"/>
<dbReference type="Proteomes" id="UP000242847">
    <property type="component" value="Unassembled WGS sequence"/>
</dbReference>
<comment type="caution">
    <text evidence="2">The sequence shown here is derived from an EMBL/GenBank/DDBJ whole genome shotgun (WGS) entry which is preliminary data.</text>
</comment>
<keyword evidence="3" id="KW-1185">Reference proteome</keyword>
<evidence type="ECO:0000313" key="3">
    <source>
        <dbReference type="Proteomes" id="UP000242847"/>
    </source>
</evidence>
<dbReference type="EMBL" id="MUBC01000066">
    <property type="protein sequence ID" value="ONM42515.1"/>
    <property type="molecule type" value="Genomic_DNA"/>
</dbReference>
<sequence length="112" mass="12679">MATFWNTAATTDPRRISRPLAWALVLIPLNVSAHDLSQDEALALTEQGHIVPLQVLVDDALERFPGRLLEAELELDDGIYIYEIEVVTRTRRVMELEYDATTGELLDVEEDD</sequence>
<accession>A0A1S8DAQ8</accession>
<evidence type="ECO:0000313" key="2">
    <source>
        <dbReference type="EMBL" id="ONM42515.1"/>
    </source>
</evidence>
<organism evidence="2 3">
    <name type="scientific">Halopseudomonas pachastrellae</name>
    <dbReference type="NCBI Taxonomy" id="254161"/>
    <lineage>
        <taxon>Bacteria</taxon>
        <taxon>Pseudomonadati</taxon>
        <taxon>Pseudomonadota</taxon>
        <taxon>Gammaproteobacteria</taxon>
        <taxon>Pseudomonadales</taxon>
        <taxon>Pseudomonadaceae</taxon>
        <taxon>Halopseudomonas</taxon>
    </lineage>
</organism>
<dbReference type="Gene3D" id="3.10.450.40">
    <property type="match status" value="1"/>
</dbReference>
<gene>
    <name evidence="2" type="ORF">BXT89_17620</name>
</gene>